<dbReference type="Pfam" id="PF00239">
    <property type="entry name" value="Resolvase"/>
    <property type="match status" value="1"/>
</dbReference>
<evidence type="ECO:0000313" key="4">
    <source>
        <dbReference type="EMBL" id="MBU2667653.1"/>
    </source>
</evidence>
<name>A0ABS5YY73_9ACTN</name>
<dbReference type="Gene3D" id="3.90.1750.20">
    <property type="entry name" value="Putative Large Serine Recombinase, Chain B, Domain 2"/>
    <property type="match status" value="1"/>
</dbReference>
<dbReference type="PROSITE" id="PS51737">
    <property type="entry name" value="RECOMBINASE_DNA_BIND"/>
    <property type="match status" value="1"/>
</dbReference>
<dbReference type="CDD" id="cd00338">
    <property type="entry name" value="Ser_Recombinase"/>
    <property type="match status" value="1"/>
</dbReference>
<comment type="caution">
    <text evidence="4">The sequence shown here is derived from an EMBL/GenBank/DDBJ whole genome shotgun (WGS) entry which is preliminary data.</text>
</comment>
<sequence length="499" mass="55098">MLYVRMSMDRTGEGAGLKRQEQACRALALAQGWEVVGVVDDTISAADSRLADRSGWRQVVQLVECGQADLIVAWHLDRVTRSIKDLEFLIDLAVERDIGLATATGDIDLTTDVGRMVARILAAVASAETERKAERQILANDLRVAAGRPQWIRRPFGYEMDGSLREEEAAAIFKAYHDVLAGKALSTVAREWNDAGFRTSAPSARTARPRAPRKHHYAPSGRWNNVAVRLVLRAPRNIAKSTLYGEIMGDAAWAPIVDERTWLAMDHLLATRERPDSRLGRLSKLLSRLAICSVCDGPMGASIRADKPIYICQGRNSESASRGHCQLPIDFADGVVVTRLIEQMRNIGRSAFRPRPQSLDVDHLEARSTEIDVIMAELVEDRAAGLIDRKALIKGTATLREELAAIRADLAAARGDTPVGAFDATAALEEFDQLDLQKRRKILREAFAFIRVIPRGKGRPKAGQPTWRADLIETEFTPAWSSPQTTRTMAGRSARRAPS</sequence>
<gene>
    <name evidence="4" type="ORF">KOI35_29485</name>
</gene>
<dbReference type="InterPro" id="IPR050639">
    <property type="entry name" value="SSR_resolvase"/>
</dbReference>
<keyword evidence="5" id="KW-1185">Reference proteome</keyword>
<proteinExistence type="predicted"/>
<dbReference type="Proteomes" id="UP001519654">
    <property type="component" value="Unassembled WGS sequence"/>
</dbReference>
<reference evidence="4 5" key="1">
    <citation type="submission" date="2021-06" db="EMBL/GenBank/DDBJ databases">
        <title>Actinoplanes lichenicola sp. nov., and Actinoplanes ovalisporus sp. nov., isolated from lichen in Thailand.</title>
        <authorList>
            <person name="Saeng-In P."/>
            <person name="Kanchanasin P."/>
            <person name="Yuki M."/>
            <person name="Kudo T."/>
            <person name="Ohkuma M."/>
            <person name="Phongsopitanun W."/>
            <person name="Tanasupawat S."/>
        </authorList>
    </citation>
    <scope>NUCLEOTIDE SEQUENCE [LARGE SCALE GENOMIC DNA]</scope>
    <source>
        <strain evidence="4 5">NBRC 110975</strain>
    </source>
</reference>
<dbReference type="PANTHER" id="PTHR30461:SF23">
    <property type="entry name" value="DNA RECOMBINASE-RELATED"/>
    <property type="match status" value="1"/>
</dbReference>
<dbReference type="EMBL" id="JAHKKG010000009">
    <property type="protein sequence ID" value="MBU2667653.1"/>
    <property type="molecule type" value="Genomic_DNA"/>
</dbReference>
<feature type="domain" description="Recombinase" evidence="3">
    <location>
        <begin position="155"/>
        <end position="275"/>
    </location>
</feature>
<feature type="domain" description="Resolvase/invertase-type recombinase catalytic" evidence="2">
    <location>
        <begin position="1"/>
        <end position="147"/>
    </location>
</feature>
<organism evidence="4 5">
    <name type="scientific">Paractinoplanes bogorensis</name>
    <dbReference type="NCBI Taxonomy" id="1610840"/>
    <lineage>
        <taxon>Bacteria</taxon>
        <taxon>Bacillati</taxon>
        <taxon>Actinomycetota</taxon>
        <taxon>Actinomycetes</taxon>
        <taxon>Micromonosporales</taxon>
        <taxon>Micromonosporaceae</taxon>
        <taxon>Paractinoplanes</taxon>
    </lineage>
</organism>
<evidence type="ECO:0000256" key="1">
    <source>
        <dbReference type="SAM" id="MobiDB-lite"/>
    </source>
</evidence>
<feature type="region of interest" description="Disordered" evidence="1">
    <location>
        <begin position="478"/>
        <end position="499"/>
    </location>
</feature>
<dbReference type="Pfam" id="PF07508">
    <property type="entry name" value="Recombinase"/>
    <property type="match status" value="1"/>
</dbReference>
<dbReference type="SUPFAM" id="SSF53041">
    <property type="entry name" value="Resolvase-like"/>
    <property type="match status" value="1"/>
</dbReference>
<dbReference type="InterPro" id="IPR006119">
    <property type="entry name" value="Resolv_N"/>
</dbReference>
<feature type="compositionally biased region" description="Polar residues" evidence="1">
    <location>
        <begin position="479"/>
        <end position="488"/>
    </location>
</feature>
<evidence type="ECO:0000259" key="2">
    <source>
        <dbReference type="PROSITE" id="PS51736"/>
    </source>
</evidence>
<dbReference type="Gene3D" id="3.40.50.1390">
    <property type="entry name" value="Resolvase, N-terminal catalytic domain"/>
    <property type="match status" value="1"/>
</dbReference>
<protein>
    <submittedName>
        <fullName evidence="4">Recombinase family protein</fullName>
    </submittedName>
</protein>
<dbReference type="InterPro" id="IPR011109">
    <property type="entry name" value="DNA_bind_recombinase_dom"/>
</dbReference>
<dbReference type="InterPro" id="IPR036162">
    <property type="entry name" value="Resolvase-like_N_sf"/>
</dbReference>
<evidence type="ECO:0000259" key="3">
    <source>
        <dbReference type="PROSITE" id="PS51737"/>
    </source>
</evidence>
<accession>A0ABS5YY73</accession>
<dbReference type="PROSITE" id="PS51736">
    <property type="entry name" value="RECOMBINASES_3"/>
    <property type="match status" value="1"/>
</dbReference>
<evidence type="ECO:0000313" key="5">
    <source>
        <dbReference type="Proteomes" id="UP001519654"/>
    </source>
</evidence>
<dbReference type="InterPro" id="IPR038109">
    <property type="entry name" value="DNA_bind_recomb_sf"/>
</dbReference>
<dbReference type="SMART" id="SM00857">
    <property type="entry name" value="Resolvase"/>
    <property type="match status" value="1"/>
</dbReference>
<dbReference type="PANTHER" id="PTHR30461">
    <property type="entry name" value="DNA-INVERTASE FROM LAMBDOID PROPHAGE"/>
    <property type="match status" value="1"/>
</dbReference>